<keyword evidence="2" id="KW-1185">Reference proteome</keyword>
<sequence>MSKTIILAMPYLYGLDRLIEKNLAYAGFSVINLCFDDRETRYPNLMTRAVAFYHKKFKKSLNYKKRIKYRSYEAEIQRRLAALGGRKADYALCFRADAYPKHIIADIRRHSEWCVNYQWDGMHRFGEIFGYLPYFDRFFVFDQNDVDRYPQYPLRCTSNFYFDFPKELPDLPQGDSLYFVGGIMDSRTSSIQAFAEAADRAGLPLDFYIAGKKHKFAEYFNHPGIHHLSRDQEFSFGENLRKALSSRALVDFVISEHEGLSFRVFDALKFDKKLITTNTTVKKYDFYHPDNIHIWNENEPFEKVVEFLNKPLAPIPAEIKVQYSFSHWLDNMLAK</sequence>
<reference evidence="1 2" key="1">
    <citation type="submission" date="2018-06" db="EMBL/GenBank/DDBJ databases">
        <authorList>
            <consortium name="Pathogen Informatics"/>
            <person name="Doyle S."/>
        </authorList>
    </citation>
    <scope>NUCLEOTIDE SEQUENCE [LARGE SCALE GENOMIC DNA]</scope>
    <source>
        <strain evidence="1 2">NCTC10295</strain>
    </source>
</reference>
<organism evidence="1 2">
    <name type="scientific">Bergeriella denitrificans</name>
    <name type="common">Neisseria denitrificans</name>
    <dbReference type="NCBI Taxonomy" id="494"/>
    <lineage>
        <taxon>Bacteria</taxon>
        <taxon>Pseudomonadati</taxon>
        <taxon>Pseudomonadota</taxon>
        <taxon>Betaproteobacteria</taxon>
        <taxon>Neisseriales</taxon>
        <taxon>Neisseriaceae</taxon>
        <taxon>Bergeriella</taxon>
    </lineage>
</organism>
<dbReference type="Proteomes" id="UP000254651">
    <property type="component" value="Unassembled WGS sequence"/>
</dbReference>
<dbReference type="EMBL" id="UGQS01000002">
    <property type="protein sequence ID" value="STZ77452.1"/>
    <property type="molecule type" value="Genomic_DNA"/>
</dbReference>
<proteinExistence type="predicted"/>
<accession>A0A378ULV0</accession>
<gene>
    <name evidence="1" type="ORF">NCTC10295_02269</name>
</gene>
<dbReference type="AlphaFoldDB" id="A0A378ULV0"/>
<evidence type="ECO:0000313" key="1">
    <source>
        <dbReference type="EMBL" id="STZ77452.1"/>
    </source>
</evidence>
<dbReference type="RefSeq" id="WP_066079722.1">
    <property type="nucleotide sequence ID" value="NZ_CP181246.1"/>
</dbReference>
<name>A0A378ULV0_BERDE</name>
<evidence type="ECO:0000313" key="2">
    <source>
        <dbReference type="Proteomes" id="UP000254651"/>
    </source>
</evidence>
<protein>
    <submittedName>
        <fullName evidence="1">Uncharacterized protein conserved in bacteria</fullName>
    </submittedName>
</protein>